<dbReference type="Proteomes" id="UP000823927">
    <property type="component" value="Unassembled WGS sequence"/>
</dbReference>
<protein>
    <submittedName>
        <fullName evidence="3">XdhC family protein</fullName>
    </submittedName>
</protein>
<dbReference type="PANTHER" id="PTHR30388">
    <property type="entry name" value="ALDEHYDE OXIDOREDUCTASE MOLYBDENUM COFACTOR ASSEMBLY PROTEIN"/>
    <property type="match status" value="1"/>
</dbReference>
<gene>
    <name evidence="3" type="ORF">IAB46_08975</name>
</gene>
<sequence length="360" mass="39403">MNQFFSMLDHALDLGRSFVLAVIVSSSGSAPRSSGAKMAVFENGETAGTVGGGAVEYASIREALDNFGKKASWTRTFSLTEKGENALNMACGGQVEVSFVFVDKSDQPFRELFARIKKGFNENQDLWLVTKCDHGAVTDMGVYDPVGGLHFFRKTQYLSEDQQAQLFKSDPTVLPGEPSFMAEPLNDSGYTYIFGGGHVAQALVPVIAAVDFKPVIYEDREDFCQPGLFPGVHHVIRGDFGAIKPQVSLTSKDYVVIMTRGHAWDYQVLAQVLKSPSAYIGVMGSRNKIRATKERLLADGFSEEAMERIHWPIGLAIKAQTPAEIAVSVGAELILCRAQLREAHRSEQGEKREGRVCPAI</sequence>
<feature type="domain" description="XdhC- CoxI" evidence="1">
    <location>
        <begin position="13"/>
        <end position="69"/>
    </location>
</feature>
<dbReference type="EMBL" id="DVIT01000031">
    <property type="protein sequence ID" value="HIS47667.1"/>
    <property type="molecule type" value="Genomic_DNA"/>
</dbReference>
<organism evidence="3 4">
    <name type="scientific">Candidatus Scybalocola faecigallinarum</name>
    <dbReference type="NCBI Taxonomy" id="2840941"/>
    <lineage>
        <taxon>Bacteria</taxon>
        <taxon>Bacillati</taxon>
        <taxon>Bacillota</taxon>
        <taxon>Clostridia</taxon>
        <taxon>Lachnospirales</taxon>
        <taxon>Lachnospiraceae</taxon>
        <taxon>Lachnospiraceae incertae sedis</taxon>
        <taxon>Candidatus Scybalocola (ex Gilroy et al. 2021)</taxon>
    </lineage>
</organism>
<feature type="domain" description="XdhC Rossmann" evidence="2">
    <location>
        <begin position="192"/>
        <end position="333"/>
    </location>
</feature>
<comment type="caution">
    <text evidence="3">The sequence shown here is derived from an EMBL/GenBank/DDBJ whole genome shotgun (WGS) entry which is preliminary data.</text>
</comment>
<name>A0A9D1JQX7_9FIRM</name>
<evidence type="ECO:0000259" key="2">
    <source>
        <dbReference type="Pfam" id="PF13478"/>
    </source>
</evidence>
<dbReference type="Pfam" id="PF02625">
    <property type="entry name" value="XdhC_CoxI"/>
    <property type="match status" value="1"/>
</dbReference>
<dbReference type="InterPro" id="IPR003777">
    <property type="entry name" value="XdhC_CoxI"/>
</dbReference>
<dbReference type="Pfam" id="PF13478">
    <property type="entry name" value="XdhC_C"/>
    <property type="match status" value="1"/>
</dbReference>
<dbReference type="Gene3D" id="3.40.50.720">
    <property type="entry name" value="NAD(P)-binding Rossmann-like Domain"/>
    <property type="match status" value="1"/>
</dbReference>
<dbReference type="InterPro" id="IPR052698">
    <property type="entry name" value="MoCofactor_Util/Proc"/>
</dbReference>
<evidence type="ECO:0000313" key="3">
    <source>
        <dbReference type="EMBL" id="HIS47667.1"/>
    </source>
</evidence>
<dbReference type="PANTHER" id="PTHR30388:SF6">
    <property type="entry name" value="XANTHINE DEHYDROGENASE SUBUNIT A-RELATED"/>
    <property type="match status" value="1"/>
</dbReference>
<dbReference type="AlphaFoldDB" id="A0A9D1JQX7"/>
<reference evidence="3" key="2">
    <citation type="journal article" date="2021" name="PeerJ">
        <title>Extensive microbial diversity within the chicken gut microbiome revealed by metagenomics and culture.</title>
        <authorList>
            <person name="Gilroy R."/>
            <person name="Ravi A."/>
            <person name="Getino M."/>
            <person name="Pursley I."/>
            <person name="Horton D.L."/>
            <person name="Alikhan N.F."/>
            <person name="Baker D."/>
            <person name="Gharbi K."/>
            <person name="Hall N."/>
            <person name="Watson M."/>
            <person name="Adriaenssens E.M."/>
            <person name="Foster-Nyarko E."/>
            <person name="Jarju S."/>
            <person name="Secka A."/>
            <person name="Antonio M."/>
            <person name="Oren A."/>
            <person name="Chaudhuri R.R."/>
            <person name="La Ragione R."/>
            <person name="Hildebrand F."/>
            <person name="Pallen M.J."/>
        </authorList>
    </citation>
    <scope>NUCLEOTIDE SEQUENCE</scope>
    <source>
        <strain evidence="3">CHK178-757</strain>
    </source>
</reference>
<accession>A0A9D1JQX7</accession>
<dbReference type="InterPro" id="IPR027051">
    <property type="entry name" value="XdhC_Rossmann_dom"/>
</dbReference>
<proteinExistence type="predicted"/>
<evidence type="ECO:0000313" key="4">
    <source>
        <dbReference type="Proteomes" id="UP000823927"/>
    </source>
</evidence>
<reference evidence="3" key="1">
    <citation type="submission" date="2020-10" db="EMBL/GenBank/DDBJ databases">
        <authorList>
            <person name="Gilroy R."/>
        </authorList>
    </citation>
    <scope>NUCLEOTIDE SEQUENCE</scope>
    <source>
        <strain evidence="3">CHK178-757</strain>
    </source>
</reference>
<evidence type="ECO:0000259" key="1">
    <source>
        <dbReference type="Pfam" id="PF02625"/>
    </source>
</evidence>